<evidence type="ECO:0000259" key="9">
    <source>
        <dbReference type="Pfam" id="PF13231"/>
    </source>
</evidence>
<keyword evidence="2" id="KW-1003">Cell membrane</keyword>
<feature type="transmembrane region" description="Helical" evidence="8">
    <location>
        <begin position="217"/>
        <end position="234"/>
    </location>
</feature>
<name>A0ABN2GE44_9ACTN</name>
<comment type="caution">
    <text evidence="10">The sequence shown here is derived from an EMBL/GenBank/DDBJ whole genome shotgun (WGS) entry which is preliminary data.</text>
</comment>
<dbReference type="PANTHER" id="PTHR33908">
    <property type="entry name" value="MANNOSYLTRANSFERASE YKCB-RELATED"/>
    <property type="match status" value="1"/>
</dbReference>
<evidence type="ECO:0000313" key="11">
    <source>
        <dbReference type="Proteomes" id="UP001500618"/>
    </source>
</evidence>
<organism evidence="10 11">
    <name type="scientific">Fodinicola feengrottensis</name>
    <dbReference type="NCBI Taxonomy" id="435914"/>
    <lineage>
        <taxon>Bacteria</taxon>
        <taxon>Bacillati</taxon>
        <taxon>Actinomycetota</taxon>
        <taxon>Actinomycetes</taxon>
        <taxon>Mycobacteriales</taxon>
        <taxon>Fodinicola</taxon>
    </lineage>
</organism>
<keyword evidence="4" id="KW-0808">Transferase</keyword>
<evidence type="ECO:0000256" key="1">
    <source>
        <dbReference type="ARBA" id="ARBA00004651"/>
    </source>
</evidence>
<dbReference type="Proteomes" id="UP001500618">
    <property type="component" value="Unassembled WGS sequence"/>
</dbReference>
<feature type="transmembrane region" description="Helical" evidence="8">
    <location>
        <begin position="441"/>
        <end position="458"/>
    </location>
</feature>
<keyword evidence="7 8" id="KW-0472">Membrane</keyword>
<evidence type="ECO:0000313" key="10">
    <source>
        <dbReference type="EMBL" id="GAA1669752.1"/>
    </source>
</evidence>
<evidence type="ECO:0000256" key="3">
    <source>
        <dbReference type="ARBA" id="ARBA00022676"/>
    </source>
</evidence>
<dbReference type="RefSeq" id="WP_344309020.1">
    <property type="nucleotide sequence ID" value="NZ_BAAANY010000007.1"/>
</dbReference>
<feature type="transmembrane region" description="Helical" evidence="8">
    <location>
        <begin position="465"/>
        <end position="485"/>
    </location>
</feature>
<feature type="transmembrane region" description="Helical" evidence="8">
    <location>
        <begin position="263"/>
        <end position="296"/>
    </location>
</feature>
<feature type="transmembrane region" description="Helical" evidence="8">
    <location>
        <begin position="109"/>
        <end position="130"/>
    </location>
</feature>
<feature type="transmembrane region" description="Helical" evidence="8">
    <location>
        <begin position="240"/>
        <end position="256"/>
    </location>
</feature>
<keyword evidence="5 8" id="KW-0812">Transmembrane</keyword>
<feature type="transmembrane region" description="Helical" evidence="8">
    <location>
        <begin position="418"/>
        <end position="435"/>
    </location>
</feature>
<dbReference type="InterPro" id="IPR038731">
    <property type="entry name" value="RgtA/B/C-like"/>
</dbReference>
<sequence>MTLATLPAIAGALFFFLLKRPGADLSGLVLRAGVLTSVTAVVVLELLSIPSAATRLALVLVWVVVVLALAAVLVLRWRRGGSEIPADAHPRQWWSVVRARAGQVYAYEWVAVVAMAAFALVELILGQVWLPNTQDSMTYHLARLEHWRLNDSIYPYASIIYRQVTYAPGGEYLSFTLRVLGDTIWATPLMQWASALACGIVAYRIARQLGCGRAGRMLAAVLTLTAPALVVQASGTSNDLIAGFFLLGFASLVLEFRDGKGSWWLAAITGITLGMAVLTKSTTIPLAAGFGLWWVWILVRQRLDGVKWAALAAVIVIAISGPYLVVETILWGSPSGPPATNSILIGAHDPITIAMNGTKIMSSELVSADPVETKAVCAATSAIHQLAHRSIYDPNTEFGTNKFLCRYDNDEKYEPNPWQTYLVIGAILALIAVGLAVQRAYAISLVISSVAFVSYISYQPWIARLFLGAILAGCPLIPVAINRLTQKWPSATSLKSAIGGGLAVTVTLSGMTALVASPRALGPAVFKQRPLDTQALPRNPDVAAAVAMIRAAGAQRIGLAGFEETPEFGIWQLLGTAQGRTTIVVLDSAVPGYQSPASETSNLDAVLCVRQKAADCANVLPPGWQTSVTTSPASTSVVALNPRLTKGGSPR</sequence>
<evidence type="ECO:0000256" key="2">
    <source>
        <dbReference type="ARBA" id="ARBA00022475"/>
    </source>
</evidence>
<evidence type="ECO:0000256" key="8">
    <source>
        <dbReference type="SAM" id="Phobius"/>
    </source>
</evidence>
<feature type="transmembrane region" description="Helical" evidence="8">
    <location>
        <begin position="497"/>
        <end position="517"/>
    </location>
</feature>
<dbReference type="EMBL" id="BAAANY010000007">
    <property type="protein sequence ID" value="GAA1669752.1"/>
    <property type="molecule type" value="Genomic_DNA"/>
</dbReference>
<reference evidence="10 11" key="1">
    <citation type="journal article" date="2019" name="Int. J. Syst. Evol. Microbiol.">
        <title>The Global Catalogue of Microorganisms (GCM) 10K type strain sequencing project: providing services to taxonomists for standard genome sequencing and annotation.</title>
        <authorList>
            <consortium name="The Broad Institute Genomics Platform"/>
            <consortium name="The Broad Institute Genome Sequencing Center for Infectious Disease"/>
            <person name="Wu L."/>
            <person name="Ma J."/>
        </authorList>
    </citation>
    <scope>NUCLEOTIDE SEQUENCE [LARGE SCALE GENOMIC DNA]</scope>
    <source>
        <strain evidence="10 11">JCM 14718</strain>
    </source>
</reference>
<comment type="subcellular location">
    <subcellularLocation>
        <location evidence="1">Cell membrane</location>
        <topology evidence="1">Multi-pass membrane protein</topology>
    </subcellularLocation>
</comment>
<proteinExistence type="predicted"/>
<dbReference type="PANTHER" id="PTHR33908:SF11">
    <property type="entry name" value="MEMBRANE PROTEIN"/>
    <property type="match status" value="1"/>
</dbReference>
<feature type="domain" description="Glycosyltransferase RgtA/B/C/D-like" evidence="9">
    <location>
        <begin position="173"/>
        <end position="324"/>
    </location>
</feature>
<dbReference type="InterPro" id="IPR050297">
    <property type="entry name" value="LipidA_mod_glycosyltrf_83"/>
</dbReference>
<evidence type="ECO:0000256" key="6">
    <source>
        <dbReference type="ARBA" id="ARBA00022989"/>
    </source>
</evidence>
<protein>
    <recommendedName>
        <fullName evidence="9">Glycosyltransferase RgtA/B/C/D-like domain-containing protein</fullName>
    </recommendedName>
</protein>
<keyword evidence="3" id="KW-0328">Glycosyltransferase</keyword>
<feature type="transmembrane region" description="Helical" evidence="8">
    <location>
        <begin position="184"/>
        <end position="205"/>
    </location>
</feature>
<keyword evidence="11" id="KW-1185">Reference proteome</keyword>
<accession>A0ABN2GE44</accession>
<evidence type="ECO:0000256" key="5">
    <source>
        <dbReference type="ARBA" id="ARBA00022692"/>
    </source>
</evidence>
<dbReference type="Pfam" id="PF13231">
    <property type="entry name" value="PMT_2"/>
    <property type="match status" value="1"/>
</dbReference>
<feature type="transmembrane region" description="Helical" evidence="8">
    <location>
        <begin position="52"/>
        <end position="75"/>
    </location>
</feature>
<feature type="transmembrane region" description="Helical" evidence="8">
    <location>
        <begin position="308"/>
        <end position="326"/>
    </location>
</feature>
<evidence type="ECO:0000256" key="4">
    <source>
        <dbReference type="ARBA" id="ARBA00022679"/>
    </source>
</evidence>
<gene>
    <name evidence="10" type="ORF">GCM10009765_19050</name>
</gene>
<keyword evidence="6 8" id="KW-1133">Transmembrane helix</keyword>
<evidence type="ECO:0000256" key="7">
    <source>
        <dbReference type="ARBA" id="ARBA00023136"/>
    </source>
</evidence>